<protein>
    <submittedName>
        <fullName evidence="1">Unannotated protein</fullName>
    </submittedName>
</protein>
<name>A0A6J6V192_9ZZZZ</name>
<sequence length="40" mass="4373">MEVASKAVDVDDLADEEGATVAEAWRISAELMPGVRLRDR</sequence>
<dbReference type="AlphaFoldDB" id="A0A6J6V192"/>
<reference evidence="1" key="1">
    <citation type="submission" date="2020-05" db="EMBL/GenBank/DDBJ databases">
        <authorList>
            <person name="Chiriac C."/>
            <person name="Salcher M."/>
            <person name="Ghai R."/>
            <person name="Kavagutti S V."/>
        </authorList>
    </citation>
    <scope>NUCLEOTIDE SEQUENCE</scope>
</reference>
<organism evidence="1">
    <name type="scientific">freshwater metagenome</name>
    <dbReference type="NCBI Taxonomy" id="449393"/>
    <lineage>
        <taxon>unclassified sequences</taxon>
        <taxon>metagenomes</taxon>
        <taxon>ecological metagenomes</taxon>
    </lineage>
</organism>
<gene>
    <name evidence="1" type="ORF">UFOPK2754_02699</name>
</gene>
<dbReference type="EMBL" id="CAEZYR010000134">
    <property type="protein sequence ID" value="CAB4765038.1"/>
    <property type="molecule type" value="Genomic_DNA"/>
</dbReference>
<evidence type="ECO:0000313" key="1">
    <source>
        <dbReference type="EMBL" id="CAB4765038.1"/>
    </source>
</evidence>
<accession>A0A6J6V192</accession>
<proteinExistence type="predicted"/>